<comment type="caution">
    <text evidence="1">The sequence shown here is derived from an EMBL/GenBank/DDBJ whole genome shotgun (WGS) entry which is preliminary data.</text>
</comment>
<name>A0ABS8RUR8_DATST</name>
<organism evidence="1 2">
    <name type="scientific">Datura stramonium</name>
    <name type="common">Jimsonweed</name>
    <name type="synonym">Common thornapple</name>
    <dbReference type="NCBI Taxonomy" id="4076"/>
    <lineage>
        <taxon>Eukaryota</taxon>
        <taxon>Viridiplantae</taxon>
        <taxon>Streptophyta</taxon>
        <taxon>Embryophyta</taxon>
        <taxon>Tracheophyta</taxon>
        <taxon>Spermatophyta</taxon>
        <taxon>Magnoliopsida</taxon>
        <taxon>eudicotyledons</taxon>
        <taxon>Gunneridae</taxon>
        <taxon>Pentapetalae</taxon>
        <taxon>asterids</taxon>
        <taxon>lamiids</taxon>
        <taxon>Solanales</taxon>
        <taxon>Solanaceae</taxon>
        <taxon>Solanoideae</taxon>
        <taxon>Datureae</taxon>
        <taxon>Datura</taxon>
    </lineage>
</organism>
<evidence type="ECO:0000313" key="1">
    <source>
        <dbReference type="EMBL" id="MCD7450580.1"/>
    </source>
</evidence>
<dbReference type="EMBL" id="JACEIK010000138">
    <property type="protein sequence ID" value="MCD7450580.1"/>
    <property type="molecule type" value="Genomic_DNA"/>
</dbReference>
<protein>
    <submittedName>
        <fullName evidence="1">Uncharacterized protein</fullName>
    </submittedName>
</protein>
<sequence length="68" mass="7845">MADGSSHGRIIQGTLQDYPSFDLCIFSQEQSIDICQIAGETDFVWRKKSRYDLILTREFGEKQNKSNK</sequence>
<keyword evidence="2" id="KW-1185">Reference proteome</keyword>
<proteinExistence type="predicted"/>
<dbReference type="Proteomes" id="UP000823775">
    <property type="component" value="Unassembled WGS sequence"/>
</dbReference>
<evidence type="ECO:0000313" key="2">
    <source>
        <dbReference type="Proteomes" id="UP000823775"/>
    </source>
</evidence>
<feature type="non-terminal residue" evidence="1">
    <location>
        <position position="68"/>
    </location>
</feature>
<gene>
    <name evidence="1" type="ORF">HAX54_007376</name>
</gene>
<reference evidence="1 2" key="1">
    <citation type="journal article" date="2021" name="BMC Genomics">
        <title>Datura genome reveals duplications of psychoactive alkaloid biosynthetic genes and high mutation rate following tissue culture.</title>
        <authorList>
            <person name="Rajewski A."/>
            <person name="Carter-House D."/>
            <person name="Stajich J."/>
            <person name="Litt A."/>
        </authorList>
    </citation>
    <scope>NUCLEOTIDE SEQUENCE [LARGE SCALE GENOMIC DNA]</scope>
    <source>
        <strain evidence="1">AR-01</strain>
    </source>
</reference>
<accession>A0ABS8RUR8</accession>